<dbReference type="AlphaFoldDB" id="A0A1G2HHD8"/>
<dbReference type="InterPro" id="IPR004360">
    <property type="entry name" value="Glyas_Fos-R_dOase_dom"/>
</dbReference>
<organism evidence="2 3">
    <name type="scientific">Candidatus Spechtbacteria bacterium RIFCSPLOWO2_12_FULL_38_22</name>
    <dbReference type="NCBI Taxonomy" id="1802165"/>
    <lineage>
        <taxon>Bacteria</taxon>
        <taxon>Candidatus Spechtiibacteriota</taxon>
    </lineage>
</organism>
<sequence>MIKSHLYHASINASDPDFYKDLLTYLGFKTIVEYPRGFGMGDGTVSLWVFKMKDKYKDVKFHRKATGLNHLAFRVSSKKEVDQFHKEYLLANRIPILYTGPKEYPQYEHGYYAVYFEDPDRIKLEVVYKP</sequence>
<dbReference type="Proteomes" id="UP000176770">
    <property type="component" value="Unassembled WGS sequence"/>
</dbReference>
<reference evidence="2 3" key="1">
    <citation type="journal article" date="2016" name="Nat. Commun.">
        <title>Thousands of microbial genomes shed light on interconnected biogeochemical processes in an aquifer system.</title>
        <authorList>
            <person name="Anantharaman K."/>
            <person name="Brown C.T."/>
            <person name="Hug L.A."/>
            <person name="Sharon I."/>
            <person name="Castelle C.J."/>
            <person name="Probst A.J."/>
            <person name="Thomas B.C."/>
            <person name="Singh A."/>
            <person name="Wilkins M.J."/>
            <person name="Karaoz U."/>
            <person name="Brodie E.L."/>
            <person name="Williams K.H."/>
            <person name="Hubbard S.S."/>
            <person name="Banfield J.F."/>
        </authorList>
    </citation>
    <scope>NUCLEOTIDE SEQUENCE [LARGE SCALE GENOMIC DNA]</scope>
</reference>
<evidence type="ECO:0000259" key="1">
    <source>
        <dbReference type="PROSITE" id="PS51819"/>
    </source>
</evidence>
<evidence type="ECO:0000313" key="2">
    <source>
        <dbReference type="EMBL" id="OGZ61897.1"/>
    </source>
</evidence>
<feature type="domain" description="VOC" evidence="1">
    <location>
        <begin position="5"/>
        <end position="129"/>
    </location>
</feature>
<name>A0A1G2HHD8_9BACT</name>
<comment type="caution">
    <text evidence="2">The sequence shown here is derived from an EMBL/GenBank/DDBJ whole genome shotgun (WGS) entry which is preliminary data.</text>
</comment>
<dbReference type="STRING" id="1802165.A3F94_00620"/>
<evidence type="ECO:0000313" key="3">
    <source>
        <dbReference type="Proteomes" id="UP000176770"/>
    </source>
</evidence>
<protein>
    <recommendedName>
        <fullName evidence="1">VOC domain-containing protein</fullName>
    </recommendedName>
</protein>
<dbReference type="SUPFAM" id="SSF54593">
    <property type="entry name" value="Glyoxalase/Bleomycin resistance protein/Dihydroxybiphenyl dioxygenase"/>
    <property type="match status" value="1"/>
</dbReference>
<dbReference type="EMBL" id="MHOK01000013">
    <property type="protein sequence ID" value="OGZ61897.1"/>
    <property type="molecule type" value="Genomic_DNA"/>
</dbReference>
<dbReference type="Pfam" id="PF00903">
    <property type="entry name" value="Glyoxalase"/>
    <property type="match status" value="1"/>
</dbReference>
<dbReference type="InterPro" id="IPR029068">
    <property type="entry name" value="Glyas_Bleomycin-R_OHBP_Dase"/>
</dbReference>
<dbReference type="Gene3D" id="3.10.180.10">
    <property type="entry name" value="2,3-Dihydroxybiphenyl 1,2-Dioxygenase, domain 1"/>
    <property type="match status" value="1"/>
</dbReference>
<dbReference type="PANTHER" id="PTHR35006">
    <property type="entry name" value="GLYOXALASE FAMILY PROTEIN (AFU_ORTHOLOGUE AFUA_5G14830)"/>
    <property type="match status" value="1"/>
</dbReference>
<dbReference type="InterPro" id="IPR037523">
    <property type="entry name" value="VOC_core"/>
</dbReference>
<dbReference type="PROSITE" id="PS51819">
    <property type="entry name" value="VOC"/>
    <property type="match status" value="1"/>
</dbReference>
<dbReference type="PANTHER" id="PTHR35006:SF2">
    <property type="entry name" value="GLYOXALASE FAMILY PROTEIN (AFU_ORTHOLOGUE AFUA_5G14830)"/>
    <property type="match status" value="1"/>
</dbReference>
<gene>
    <name evidence="2" type="ORF">A3F94_00620</name>
</gene>
<proteinExistence type="predicted"/>
<accession>A0A1G2HHD8</accession>